<name>A0A371G8S1_MUCPR</name>
<reference evidence="1" key="1">
    <citation type="submission" date="2018-05" db="EMBL/GenBank/DDBJ databases">
        <title>Draft genome of Mucuna pruriens seed.</title>
        <authorList>
            <person name="Nnadi N.E."/>
            <person name="Vos R."/>
            <person name="Hasami M.H."/>
            <person name="Devisetty U.K."/>
            <person name="Aguiy J.C."/>
        </authorList>
    </citation>
    <scope>NUCLEOTIDE SEQUENCE [LARGE SCALE GENOMIC DNA]</scope>
    <source>
        <strain evidence="1">JCA_2017</strain>
    </source>
</reference>
<dbReference type="AlphaFoldDB" id="A0A371G8S1"/>
<gene>
    <name evidence="1" type="ORF">CR513_31862</name>
</gene>
<comment type="caution">
    <text evidence="1">The sequence shown here is derived from an EMBL/GenBank/DDBJ whole genome shotgun (WGS) entry which is preliminary data.</text>
</comment>
<evidence type="ECO:0000313" key="2">
    <source>
        <dbReference type="Proteomes" id="UP000257109"/>
    </source>
</evidence>
<evidence type="ECO:0000313" key="1">
    <source>
        <dbReference type="EMBL" id="RDX86773.1"/>
    </source>
</evidence>
<organism evidence="1 2">
    <name type="scientific">Mucuna pruriens</name>
    <name type="common">Velvet bean</name>
    <name type="synonym">Dolichos pruriens</name>
    <dbReference type="NCBI Taxonomy" id="157652"/>
    <lineage>
        <taxon>Eukaryota</taxon>
        <taxon>Viridiplantae</taxon>
        <taxon>Streptophyta</taxon>
        <taxon>Embryophyta</taxon>
        <taxon>Tracheophyta</taxon>
        <taxon>Spermatophyta</taxon>
        <taxon>Magnoliopsida</taxon>
        <taxon>eudicotyledons</taxon>
        <taxon>Gunneridae</taxon>
        <taxon>Pentapetalae</taxon>
        <taxon>rosids</taxon>
        <taxon>fabids</taxon>
        <taxon>Fabales</taxon>
        <taxon>Fabaceae</taxon>
        <taxon>Papilionoideae</taxon>
        <taxon>50 kb inversion clade</taxon>
        <taxon>NPAAA clade</taxon>
        <taxon>indigoferoid/millettioid clade</taxon>
        <taxon>Phaseoleae</taxon>
        <taxon>Mucuna</taxon>
    </lineage>
</organism>
<dbReference type="Proteomes" id="UP000257109">
    <property type="component" value="Unassembled WGS sequence"/>
</dbReference>
<dbReference type="EMBL" id="QJKJ01006424">
    <property type="protein sequence ID" value="RDX86773.1"/>
    <property type="molecule type" value="Genomic_DNA"/>
</dbReference>
<sequence>MDFELVQVGKPGRSEEIAIAHEENKGGTDTSKPLIIHFTHPTNASKPLIIHILTLFPYKNSKAIPWRYDVEKKGKAIEREEKVKEEFHKEEAVEFLKFTY</sequence>
<dbReference type="OrthoDB" id="1002606at2759"/>
<accession>A0A371G8S1</accession>
<keyword evidence="2" id="KW-1185">Reference proteome</keyword>
<protein>
    <submittedName>
        <fullName evidence="1">Uncharacterized protein</fullName>
    </submittedName>
</protein>
<feature type="non-terminal residue" evidence="1">
    <location>
        <position position="1"/>
    </location>
</feature>
<proteinExistence type="predicted"/>